<dbReference type="Gene3D" id="1.25.40.90">
    <property type="match status" value="1"/>
</dbReference>
<feature type="compositionally biased region" description="Basic and acidic residues" evidence="9">
    <location>
        <begin position="413"/>
        <end position="424"/>
    </location>
</feature>
<dbReference type="GO" id="GO:0030136">
    <property type="term" value="C:clathrin-coated vesicle"/>
    <property type="evidence" value="ECO:0007669"/>
    <property type="project" value="UniProtKB-SubCell"/>
</dbReference>
<feature type="domain" description="ENTH" evidence="11">
    <location>
        <begin position="52"/>
        <end position="189"/>
    </location>
</feature>
<dbReference type="AlphaFoldDB" id="C1MX06"/>
<feature type="binding site" evidence="8">
    <location>
        <position position="752"/>
    </location>
    <ligand>
        <name>ATP</name>
        <dbReference type="ChEBI" id="CHEBI:30616"/>
    </ligand>
</feature>
<comment type="subcellular location">
    <subcellularLocation>
        <location evidence="1">Cytoplasmic vesicle</location>
        <location evidence="1">Clathrin-coated vesicle</location>
    </subcellularLocation>
</comment>
<feature type="compositionally biased region" description="Pro residues" evidence="9">
    <location>
        <begin position="642"/>
        <end position="651"/>
    </location>
</feature>
<dbReference type="InterPro" id="IPR008271">
    <property type="entry name" value="Ser/Thr_kinase_AS"/>
</dbReference>
<dbReference type="PROSITE" id="PS00108">
    <property type="entry name" value="PROTEIN_KINASE_ST"/>
    <property type="match status" value="1"/>
</dbReference>
<evidence type="ECO:0000256" key="2">
    <source>
        <dbReference type="ARBA" id="ARBA00022527"/>
    </source>
</evidence>
<dbReference type="CDD" id="cd13999">
    <property type="entry name" value="STKc_MAP3K-like"/>
    <property type="match status" value="1"/>
</dbReference>
<dbReference type="OMA" id="LMAVESH"/>
<dbReference type="FunFam" id="3.30.200.20:FF:000180">
    <property type="entry name" value="serine/threonine-protein kinase STY46-like"/>
    <property type="match status" value="1"/>
</dbReference>
<dbReference type="STRING" id="564608.C1MX06"/>
<keyword evidence="5" id="KW-0418">Kinase</keyword>
<name>C1MX06_MICPC</name>
<dbReference type="InterPro" id="IPR051681">
    <property type="entry name" value="Ser/Thr_Kinases-Pseudokinases"/>
</dbReference>
<feature type="domain" description="Protein kinase" evidence="10">
    <location>
        <begin position="725"/>
        <end position="978"/>
    </location>
</feature>
<evidence type="ECO:0000256" key="9">
    <source>
        <dbReference type="SAM" id="MobiDB-lite"/>
    </source>
</evidence>
<evidence type="ECO:0000256" key="6">
    <source>
        <dbReference type="ARBA" id="ARBA00022840"/>
    </source>
</evidence>
<proteinExistence type="predicted"/>
<dbReference type="GO" id="GO:0004674">
    <property type="term" value="F:protein serine/threonine kinase activity"/>
    <property type="evidence" value="ECO:0007669"/>
    <property type="project" value="UniProtKB-KW"/>
</dbReference>
<dbReference type="GO" id="GO:0005524">
    <property type="term" value="F:ATP binding"/>
    <property type="evidence" value="ECO:0007669"/>
    <property type="project" value="UniProtKB-UniRule"/>
</dbReference>
<feature type="region of interest" description="Disordered" evidence="9">
    <location>
        <begin position="375"/>
        <end position="432"/>
    </location>
</feature>
<dbReference type="SUPFAM" id="SSF48464">
    <property type="entry name" value="ENTH/VHS domain"/>
    <property type="match status" value="1"/>
</dbReference>
<evidence type="ECO:0000256" key="1">
    <source>
        <dbReference type="ARBA" id="ARBA00004132"/>
    </source>
</evidence>
<dbReference type="Proteomes" id="UP000001876">
    <property type="component" value="Unassembled WGS sequence"/>
</dbReference>
<dbReference type="KEGG" id="mpp:MICPUCDRAFT_59318"/>
<dbReference type="PRINTS" id="PR00109">
    <property type="entry name" value="TYRKINASE"/>
</dbReference>
<dbReference type="EMBL" id="GG663741">
    <property type="protein sequence ID" value="EEH55965.1"/>
    <property type="molecule type" value="Genomic_DNA"/>
</dbReference>
<dbReference type="SMART" id="SM00273">
    <property type="entry name" value="ENTH"/>
    <property type="match status" value="1"/>
</dbReference>
<dbReference type="InterPro" id="IPR011009">
    <property type="entry name" value="Kinase-like_dom_sf"/>
</dbReference>
<reference evidence="12 13" key="1">
    <citation type="journal article" date="2009" name="Science">
        <title>Green evolution and dynamic adaptations revealed by genomes of the marine picoeukaryotes Micromonas.</title>
        <authorList>
            <person name="Worden A.Z."/>
            <person name="Lee J.H."/>
            <person name="Mock T."/>
            <person name="Rouze P."/>
            <person name="Simmons M.P."/>
            <person name="Aerts A.L."/>
            <person name="Allen A.E."/>
            <person name="Cuvelier M.L."/>
            <person name="Derelle E."/>
            <person name="Everett M.V."/>
            <person name="Foulon E."/>
            <person name="Grimwood J."/>
            <person name="Gundlach H."/>
            <person name="Henrissat B."/>
            <person name="Napoli C."/>
            <person name="McDonald S.M."/>
            <person name="Parker M.S."/>
            <person name="Rombauts S."/>
            <person name="Salamov A."/>
            <person name="Von Dassow P."/>
            <person name="Badger J.H."/>
            <person name="Coutinho P.M."/>
            <person name="Demir E."/>
            <person name="Dubchak I."/>
            <person name="Gentemann C."/>
            <person name="Eikrem W."/>
            <person name="Gready J.E."/>
            <person name="John U."/>
            <person name="Lanier W."/>
            <person name="Lindquist E.A."/>
            <person name="Lucas S."/>
            <person name="Mayer K.F."/>
            <person name="Moreau H."/>
            <person name="Not F."/>
            <person name="Otillar R."/>
            <person name="Panaud O."/>
            <person name="Pangilinan J."/>
            <person name="Paulsen I."/>
            <person name="Piegu B."/>
            <person name="Poliakov A."/>
            <person name="Robbens S."/>
            <person name="Schmutz J."/>
            <person name="Toulza E."/>
            <person name="Wyss T."/>
            <person name="Zelensky A."/>
            <person name="Zhou K."/>
            <person name="Armbrust E.V."/>
            <person name="Bhattacharya D."/>
            <person name="Goodenough U.W."/>
            <person name="Van de Peer Y."/>
            <person name="Grigoriev I.V."/>
        </authorList>
    </citation>
    <scope>NUCLEOTIDE SEQUENCE [LARGE SCALE GENOMIC DNA]</scope>
    <source>
        <strain evidence="12 13">CCMP1545</strain>
    </source>
</reference>
<evidence type="ECO:0000256" key="3">
    <source>
        <dbReference type="ARBA" id="ARBA00022679"/>
    </source>
</evidence>
<dbReference type="InterPro" id="IPR017441">
    <property type="entry name" value="Protein_kinase_ATP_BS"/>
</dbReference>
<dbReference type="GO" id="GO:0005543">
    <property type="term" value="F:phospholipid binding"/>
    <property type="evidence" value="ECO:0007669"/>
    <property type="project" value="InterPro"/>
</dbReference>
<dbReference type="PROSITE" id="PS50011">
    <property type="entry name" value="PROTEIN_KINASE_DOM"/>
    <property type="match status" value="1"/>
</dbReference>
<feature type="compositionally biased region" description="Gly residues" evidence="9">
    <location>
        <begin position="588"/>
        <end position="609"/>
    </location>
</feature>
<evidence type="ECO:0000256" key="8">
    <source>
        <dbReference type="PROSITE-ProRule" id="PRU10141"/>
    </source>
</evidence>
<gene>
    <name evidence="12" type="ORF">MICPUCDRAFT_59318</name>
</gene>
<dbReference type="PANTHER" id="PTHR44329">
    <property type="entry name" value="SERINE/THREONINE-PROTEIN KINASE TNNI3K-RELATED"/>
    <property type="match status" value="1"/>
</dbReference>
<feature type="compositionally biased region" description="Polar residues" evidence="9">
    <location>
        <begin position="12"/>
        <end position="24"/>
    </location>
</feature>
<dbReference type="PROSITE" id="PS50942">
    <property type="entry name" value="ENTH"/>
    <property type="match status" value="1"/>
</dbReference>
<dbReference type="Gene3D" id="3.30.200.20">
    <property type="entry name" value="Phosphorylase Kinase, domain 1"/>
    <property type="match status" value="1"/>
</dbReference>
<dbReference type="RefSeq" id="XP_003060013.1">
    <property type="nucleotide sequence ID" value="XM_003059967.1"/>
</dbReference>
<dbReference type="InterPro" id="IPR000719">
    <property type="entry name" value="Prot_kinase_dom"/>
</dbReference>
<keyword evidence="7" id="KW-0968">Cytoplasmic vesicle</keyword>
<keyword evidence="4 8" id="KW-0547">Nucleotide-binding</keyword>
<evidence type="ECO:0000256" key="7">
    <source>
        <dbReference type="ARBA" id="ARBA00023329"/>
    </source>
</evidence>
<dbReference type="PANTHER" id="PTHR44329:SF255">
    <property type="entry name" value="OS02G0527600 PROTEIN"/>
    <property type="match status" value="1"/>
</dbReference>
<dbReference type="Pfam" id="PF07651">
    <property type="entry name" value="ANTH"/>
    <property type="match status" value="1"/>
</dbReference>
<dbReference type="OrthoDB" id="547759at2759"/>
<evidence type="ECO:0000256" key="5">
    <source>
        <dbReference type="ARBA" id="ARBA00022777"/>
    </source>
</evidence>
<keyword evidence="13" id="KW-1185">Reference proteome</keyword>
<feature type="region of interest" description="Disordered" evidence="9">
    <location>
        <begin position="563"/>
        <end position="682"/>
    </location>
</feature>
<dbReference type="InterPro" id="IPR008942">
    <property type="entry name" value="ENTH_VHS"/>
</dbReference>
<evidence type="ECO:0000313" key="12">
    <source>
        <dbReference type="EMBL" id="EEH55965.1"/>
    </source>
</evidence>
<dbReference type="InterPro" id="IPR001245">
    <property type="entry name" value="Ser-Thr/Tyr_kinase_cat_dom"/>
</dbReference>
<evidence type="ECO:0000313" key="13">
    <source>
        <dbReference type="Proteomes" id="UP000001876"/>
    </source>
</evidence>
<accession>C1MX06</accession>
<dbReference type="InterPro" id="IPR011417">
    <property type="entry name" value="ANTH_dom"/>
</dbReference>
<keyword evidence="6 8" id="KW-0067">ATP-binding</keyword>
<dbReference type="eggNOG" id="KOG0192">
    <property type="taxonomic scope" value="Eukaryota"/>
</dbReference>
<organism evidence="13">
    <name type="scientific">Micromonas pusilla (strain CCMP1545)</name>
    <name type="common">Picoplanktonic green alga</name>
    <dbReference type="NCBI Taxonomy" id="564608"/>
    <lineage>
        <taxon>Eukaryota</taxon>
        <taxon>Viridiplantae</taxon>
        <taxon>Chlorophyta</taxon>
        <taxon>Mamiellophyceae</taxon>
        <taxon>Mamiellales</taxon>
        <taxon>Mamiellaceae</taxon>
        <taxon>Micromonas</taxon>
    </lineage>
</organism>
<dbReference type="Pfam" id="PF07714">
    <property type="entry name" value="PK_Tyr_Ser-Thr"/>
    <property type="match status" value="1"/>
</dbReference>
<dbReference type="SUPFAM" id="SSF56112">
    <property type="entry name" value="Protein kinase-like (PK-like)"/>
    <property type="match status" value="1"/>
</dbReference>
<feature type="compositionally biased region" description="Low complexity" evidence="9">
    <location>
        <begin position="624"/>
        <end position="641"/>
    </location>
</feature>
<dbReference type="InterPro" id="IPR013809">
    <property type="entry name" value="ENTH"/>
</dbReference>
<feature type="region of interest" description="Disordered" evidence="9">
    <location>
        <begin position="1"/>
        <end position="24"/>
    </location>
</feature>
<keyword evidence="3" id="KW-0808">Transferase</keyword>
<evidence type="ECO:0000259" key="11">
    <source>
        <dbReference type="PROSITE" id="PS50942"/>
    </source>
</evidence>
<protein>
    <submittedName>
        <fullName evidence="12">Predicted protein</fullName>
    </submittedName>
</protein>
<dbReference type="PROSITE" id="PS00107">
    <property type="entry name" value="PROTEIN_KINASE_ATP"/>
    <property type="match status" value="1"/>
</dbReference>
<dbReference type="SMART" id="SM00220">
    <property type="entry name" value="S_TKc"/>
    <property type="match status" value="1"/>
</dbReference>
<dbReference type="GeneID" id="9685101"/>
<evidence type="ECO:0000256" key="4">
    <source>
        <dbReference type="ARBA" id="ARBA00022741"/>
    </source>
</evidence>
<keyword evidence="2" id="KW-0723">Serine/threonine-protein kinase</keyword>
<evidence type="ECO:0000259" key="10">
    <source>
        <dbReference type="PROSITE" id="PS50011"/>
    </source>
</evidence>
<sequence>MDDVRPPPRHNPGNSALSRVNSGSLGNFHMNREIAAPDPPVKKERKREVVKRLIANLSYVEMSVVKATAPTDGPPKSKHTRRLVDESWRSPAAAEEAILALSRCPLLNSPIITLKVLSTVHELMQKGSPSVLPATCQWLDHFMLVEAHWGPGQMGGEYGLSQVCGRLIVAYAKMLSAKARFHKDFRAFENNYSFDAERSTNARPDPVSAQSLSAMLSLGSCCREALDVAADILPRDPPLAALQWHRLLAHVGKLVAVEAHLLHGAAVYVAATLAEYGAGGLKNAGPGGRGEGGLPREEARRLEMEHSALRATFVEARARPAMMLAFVEEGGDPALPPGWLGEGEGGERFGFLELPASLPNFDSKEGRAAMASMIASSFGPPSSHTPPPASAREVSPFDAYPSDDEYASASEGGNERERGARDDGGASAEDFGWPVVFSPGGVNERNAPTAGAPLIDFDDGAGWVSAAAATTAATPRPPIFGGYSGSTSIAGGTVPGGGAGRGGAGMRSGVATGGHNRTPSQEKKALDMAASLAAFELTAVRPTTQQEAVFDAKAPTMFKDIAPAGINSQRPPPTAGPPMSMNAASRTNGGGGVAAAMGGWGGNGGGWGGQQQQQLQQQPPPQPQQSQLQQSQQFVSARQQQPPAPPPPPQPQRTQAPMEGWANFDDAPTAPPPPIPMKNRPQNLNIIPPNFAPAVPTPRAGHQRTPSGGSPVPEASFDEIPIEAIVFGKRVGTGAFGEVLKANYQGTDVAVKRLRLDPSQPQAAEDFRRELRVLCGLRHKHVVQFLGACTTGPDLCLVMDFCSNGSLYGVLHNRRQNITAAHVLRWMADTARGMVYLHSRSIIHRDVKSGNLLLDESGCIKVADFGLARAHGPTSNLLTLVGTYPYMAPELLDNQAYNNSVDVYSFGIVMWECLTRDEPFRGHSPMQIVATLLRGERPKLPASPALPSSYVRLLMECWATQPERRPTFSAALDRLVGIAQAMRAAEENRHRR</sequence>
<dbReference type="Gene3D" id="1.10.510.10">
    <property type="entry name" value="Transferase(Phosphotransferase) domain 1"/>
    <property type="match status" value="1"/>
</dbReference>